<evidence type="ECO:0000256" key="4">
    <source>
        <dbReference type="SAM" id="MobiDB-lite"/>
    </source>
</evidence>
<proteinExistence type="predicted"/>
<organism evidence="5">
    <name type="scientific">Timema bartmani</name>
    <dbReference type="NCBI Taxonomy" id="61472"/>
    <lineage>
        <taxon>Eukaryota</taxon>
        <taxon>Metazoa</taxon>
        <taxon>Ecdysozoa</taxon>
        <taxon>Arthropoda</taxon>
        <taxon>Hexapoda</taxon>
        <taxon>Insecta</taxon>
        <taxon>Pterygota</taxon>
        <taxon>Neoptera</taxon>
        <taxon>Polyneoptera</taxon>
        <taxon>Phasmatodea</taxon>
        <taxon>Timematodea</taxon>
        <taxon>Timematoidea</taxon>
        <taxon>Timematidae</taxon>
        <taxon>Timema</taxon>
    </lineage>
</organism>
<evidence type="ECO:0000256" key="1">
    <source>
        <dbReference type="ARBA" id="ARBA00022801"/>
    </source>
</evidence>
<evidence type="ECO:0000256" key="3">
    <source>
        <dbReference type="ARBA" id="ARBA00023098"/>
    </source>
</evidence>
<dbReference type="GO" id="GO:0004806">
    <property type="term" value="F:triacylglycerol lipase activity"/>
    <property type="evidence" value="ECO:0007669"/>
    <property type="project" value="TreeGrafter"/>
</dbReference>
<dbReference type="GO" id="GO:0022008">
    <property type="term" value="P:neurogenesis"/>
    <property type="evidence" value="ECO:0007669"/>
    <property type="project" value="TreeGrafter"/>
</dbReference>
<dbReference type="AlphaFoldDB" id="A0A7R9F2K3"/>
<dbReference type="GO" id="GO:0005886">
    <property type="term" value="C:plasma membrane"/>
    <property type="evidence" value="ECO:0007669"/>
    <property type="project" value="TreeGrafter"/>
</dbReference>
<evidence type="ECO:0000256" key="2">
    <source>
        <dbReference type="ARBA" id="ARBA00022963"/>
    </source>
</evidence>
<reference evidence="5" key="1">
    <citation type="submission" date="2020-11" db="EMBL/GenBank/DDBJ databases">
        <authorList>
            <person name="Tran Van P."/>
        </authorList>
    </citation>
    <scope>NUCLEOTIDE SEQUENCE</scope>
</reference>
<keyword evidence="2" id="KW-0442">Lipid degradation</keyword>
<feature type="compositionally biased region" description="Polar residues" evidence="4">
    <location>
        <begin position="100"/>
        <end position="118"/>
    </location>
</feature>
<dbReference type="GO" id="GO:0005737">
    <property type="term" value="C:cytoplasm"/>
    <property type="evidence" value="ECO:0007669"/>
    <property type="project" value="TreeGrafter"/>
</dbReference>
<accession>A0A7R9F2K3</accession>
<dbReference type="InterPro" id="IPR052214">
    <property type="entry name" value="DAG_Lipase-Related"/>
</dbReference>
<sequence length="172" mass="18659">MPSLVPVAMRLSLQAPFFVSLDHVTQSVVVTIRGSISLRDLFTDFTAGADRFEVEGLPPDTMLETRVVASLKCESPESVVLTAEDHKLGGRAARHWATRVKSSGSPSASQGCRSSPGNQVRRPCRDHLAVRQAISCPLWVYYDPGTLPRWVSLHALDLIVPRSARAPVGAGM</sequence>
<dbReference type="InterPro" id="IPR029058">
    <property type="entry name" value="AB_hydrolase_fold"/>
</dbReference>
<dbReference type="GO" id="GO:0019369">
    <property type="term" value="P:arachidonate metabolic process"/>
    <property type="evidence" value="ECO:0007669"/>
    <property type="project" value="TreeGrafter"/>
</dbReference>
<dbReference type="GO" id="GO:0046340">
    <property type="term" value="P:diacylglycerol catabolic process"/>
    <property type="evidence" value="ECO:0007669"/>
    <property type="project" value="TreeGrafter"/>
</dbReference>
<protein>
    <submittedName>
        <fullName evidence="5">Uncharacterized protein</fullName>
    </submittedName>
</protein>
<gene>
    <name evidence="5" type="ORF">TBIB3V08_LOCUS8140</name>
</gene>
<dbReference type="Gene3D" id="3.40.50.1820">
    <property type="entry name" value="alpha/beta hydrolase"/>
    <property type="match status" value="1"/>
</dbReference>
<evidence type="ECO:0000313" key="5">
    <source>
        <dbReference type="EMBL" id="CAD7445796.1"/>
    </source>
</evidence>
<dbReference type="PANTHER" id="PTHR45792">
    <property type="entry name" value="DIACYLGLYCEROL LIPASE HOMOLOG-RELATED"/>
    <property type="match status" value="1"/>
</dbReference>
<name>A0A7R9F2K3_9NEOP</name>
<dbReference type="EMBL" id="OD567522">
    <property type="protein sequence ID" value="CAD7445796.1"/>
    <property type="molecule type" value="Genomic_DNA"/>
</dbReference>
<feature type="region of interest" description="Disordered" evidence="4">
    <location>
        <begin position="100"/>
        <end position="121"/>
    </location>
</feature>
<keyword evidence="3" id="KW-0443">Lipid metabolism</keyword>
<keyword evidence="1" id="KW-0378">Hydrolase</keyword>
<dbReference type="PANTHER" id="PTHR45792:SF2">
    <property type="entry name" value="DIACYLGLYCEROL LIPASE-BETA"/>
    <property type="match status" value="1"/>
</dbReference>